<evidence type="ECO:0000256" key="7">
    <source>
        <dbReference type="ARBA" id="ARBA00023237"/>
    </source>
</evidence>
<dbReference type="InterPro" id="IPR003423">
    <property type="entry name" value="OMP_efflux"/>
</dbReference>
<dbReference type="OrthoDB" id="9814637at2"/>
<evidence type="ECO:0000256" key="5">
    <source>
        <dbReference type="ARBA" id="ARBA00022692"/>
    </source>
</evidence>
<reference evidence="9 10" key="1">
    <citation type="submission" date="2017-07" db="EMBL/GenBank/DDBJ databases">
        <title>Genome Sequence of Antarctobacter heliothermus Strain SMS3 Isolated from a culture of the Diatom Skeletonema marinoi.</title>
        <authorList>
            <person name="Topel M."/>
            <person name="Pinder M.I.M."/>
            <person name="Johansson O.N."/>
            <person name="Kourtchenko O."/>
            <person name="Godhe A."/>
            <person name="Clarke A.K."/>
        </authorList>
    </citation>
    <scope>NUCLEOTIDE SEQUENCE [LARGE SCALE GENOMIC DNA]</scope>
    <source>
        <strain evidence="9 10">SMS3</strain>
    </source>
</reference>
<evidence type="ECO:0000256" key="4">
    <source>
        <dbReference type="ARBA" id="ARBA00022452"/>
    </source>
</evidence>
<feature type="chain" id="PRO_5012239881" evidence="8">
    <location>
        <begin position="38"/>
        <end position="428"/>
    </location>
</feature>
<dbReference type="Proteomes" id="UP000203589">
    <property type="component" value="Chromosome"/>
</dbReference>
<evidence type="ECO:0000256" key="1">
    <source>
        <dbReference type="ARBA" id="ARBA00004442"/>
    </source>
</evidence>
<keyword evidence="6" id="KW-0472">Membrane</keyword>
<keyword evidence="3" id="KW-0813">Transport</keyword>
<protein>
    <submittedName>
        <fullName evidence="9">Outer membrane channel protein TolC</fullName>
    </submittedName>
</protein>
<keyword evidence="10" id="KW-1185">Reference proteome</keyword>
<comment type="subcellular location">
    <subcellularLocation>
        <location evidence="1">Cell outer membrane</location>
    </subcellularLocation>
</comment>
<feature type="signal peptide" evidence="8">
    <location>
        <begin position="1"/>
        <end position="37"/>
    </location>
</feature>
<keyword evidence="5" id="KW-0812">Transmembrane</keyword>
<dbReference type="SUPFAM" id="SSF56954">
    <property type="entry name" value="Outer membrane efflux proteins (OEP)"/>
    <property type="match status" value="1"/>
</dbReference>
<evidence type="ECO:0000256" key="2">
    <source>
        <dbReference type="ARBA" id="ARBA00007613"/>
    </source>
</evidence>
<comment type="similarity">
    <text evidence="2">Belongs to the outer membrane factor (OMF) (TC 1.B.17) family.</text>
</comment>
<organism evidence="9 10">
    <name type="scientific">Antarctobacter heliothermus</name>
    <dbReference type="NCBI Taxonomy" id="74033"/>
    <lineage>
        <taxon>Bacteria</taxon>
        <taxon>Pseudomonadati</taxon>
        <taxon>Pseudomonadota</taxon>
        <taxon>Alphaproteobacteria</taxon>
        <taxon>Rhodobacterales</taxon>
        <taxon>Roseobacteraceae</taxon>
        <taxon>Antarctobacter</taxon>
    </lineage>
</organism>
<gene>
    <name evidence="9" type="ORF">ANTHELSMS3_01191</name>
</gene>
<dbReference type="Gene3D" id="1.20.1600.10">
    <property type="entry name" value="Outer membrane efflux proteins (OEP)"/>
    <property type="match status" value="1"/>
</dbReference>
<dbReference type="GO" id="GO:0015288">
    <property type="term" value="F:porin activity"/>
    <property type="evidence" value="ECO:0007669"/>
    <property type="project" value="TreeGrafter"/>
</dbReference>
<dbReference type="GO" id="GO:1990281">
    <property type="term" value="C:efflux pump complex"/>
    <property type="evidence" value="ECO:0007669"/>
    <property type="project" value="TreeGrafter"/>
</dbReference>
<dbReference type="RefSeq" id="WP_094034077.1">
    <property type="nucleotide sequence ID" value="NZ_CP022540.1"/>
</dbReference>
<evidence type="ECO:0000256" key="6">
    <source>
        <dbReference type="ARBA" id="ARBA00023136"/>
    </source>
</evidence>
<dbReference type="PANTHER" id="PTHR30026">
    <property type="entry name" value="OUTER MEMBRANE PROTEIN TOLC"/>
    <property type="match status" value="1"/>
</dbReference>
<evidence type="ECO:0000256" key="3">
    <source>
        <dbReference type="ARBA" id="ARBA00022448"/>
    </source>
</evidence>
<dbReference type="KEGG" id="aht:ANTHELSMS3_01191"/>
<dbReference type="PANTHER" id="PTHR30026:SF22">
    <property type="entry name" value="OUTER MEMBRANE EFFLUX PROTEIN"/>
    <property type="match status" value="1"/>
</dbReference>
<keyword evidence="7" id="KW-0998">Cell outer membrane</keyword>
<dbReference type="GO" id="GO:0009279">
    <property type="term" value="C:cell outer membrane"/>
    <property type="evidence" value="ECO:0007669"/>
    <property type="project" value="UniProtKB-SubCell"/>
</dbReference>
<evidence type="ECO:0000313" key="10">
    <source>
        <dbReference type="Proteomes" id="UP000203589"/>
    </source>
</evidence>
<dbReference type="EMBL" id="CP022540">
    <property type="protein sequence ID" value="ASP19905.1"/>
    <property type="molecule type" value="Genomic_DNA"/>
</dbReference>
<name>A0A222E111_9RHOB</name>
<dbReference type="InterPro" id="IPR051906">
    <property type="entry name" value="TolC-like"/>
</dbReference>
<dbReference type="AlphaFoldDB" id="A0A222E111"/>
<evidence type="ECO:0000313" key="9">
    <source>
        <dbReference type="EMBL" id="ASP19905.1"/>
    </source>
</evidence>
<keyword evidence="8" id="KW-0732">Signal</keyword>
<accession>A0A222E111</accession>
<keyword evidence="4" id="KW-1134">Transmembrane beta strand</keyword>
<proteinExistence type="inferred from homology"/>
<dbReference type="GO" id="GO:0015562">
    <property type="term" value="F:efflux transmembrane transporter activity"/>
    <property type="evidence" value="ECO:0007669"/>
    <property type="project" value="InterPro"/>
</dbReference>
<evidence type="ECO:0000256" key="8">
    <source>
        <dbReference type="SAM" id="SignalP"/>
    </source>
</evidence>
<dbReference type="Pfam" id="PF02321">
    <property type="entry name" value="OEP"/>
    <property type="match status" value="2"/>
</dbReference>
<sequence>MTPRRPKTIANSLAARCARLVAASVLAAGLLSAPALAQMSLKEAAQLAPELDPNVTALRQQVSSRTLGIKQARDGYYPSVSLSSDTSTTDADGPGISLTISQVLYDWGLIRSEIKAATQARVQAISDLKTSVEDLTLLVSETFLDVEIAQNKIQLTREYMAFANRLSTQAEVRARAGLGDNGEVARARLEVARAQDRMNSLVADRDMSLAQISFLTGRKTVAVLPPPAINYAQRYNSAAKIQSAVRIAPDYIAGRARAAEAEANVDRAKAARLPTIQLQAQGRTDLNGGRTSTALGLSAGVDLNAGGLGGRAIQVARADAAAAASSLRGIERQMTNTAQTALKHIATLRTAERSRVTQLEQAARVLANYEDQFVAGQRELIDVLTTGRDLYDARIDQVDTYEERKRTEYQAARDLGVLGTLILASSGS</sequence>